<keyword evidence="3" id="KW-0133">Cell shape</keyword>
<evidence type="ECO:0000256" key="2">
    <source>
        <dbReference type="ARBA" id="ARBA00022692"/>
    </source>
</evidence>
<keyword evidence="2 6" id="KW-0812">Transmembrane</keyword>
<feature type="transmembrane region" description="Helical" evidence="6">
    <location>
        <begin position="120"/>
        <end position="136"/>
    </location>
</feature>
<dbReference type="GO" id="GO:0015648">
    <property type="term" value="F:lipid-linked peptidoglycan transporter activity"/>
    <property type="evidence" value="ECO:0007669"/>
    <property type="project" value="TreeGrafter"/>
</dbReference>
<feature type="transmembrane region" description="Helical" evidence="6">
    <location>
        <begin position="293"/>
        <end position="315"/>
    </location>
</feature>
<evidence type="ECO:0000256" key="3">
    <source>
        <dbReference type="ARBA" id="ARBA00022960"/>
    </source>
</evidence>
<dbReference type="Proteomes" id="UP000316495">
    <property type="component" value="Unassembled WGS sequence"/>
</dbReference>
<gene>
    <name evidence="7" type="ORF">Athens101428_248</name>
</gene>
<dbReference type="NCBIfam" id="TIGR02210">
    <property type="entry name" value="rodA_shape"/>
    <property type="match status" value="1"/>
</dbReference>
<dbReference type="InterPro" id="IPR011923">
    <property type="entry name" value="RodA/MrdB"/>
</dbReference>
<feature type="transmembrane region" description="Helical" evidence="6">
    <location>
        <begin position="260"/>
        <end position="281"/>
    </location>
</feature>
<dbReference type="GO" id="GO:0008360">
    <property type="term" value="P:regulation of cell shape"/>
    <property type="evidence" value="ECO:0007669"/>
    <property type="project" value="UniProtKB-KW"/>
</dbReference>
<evidence type="ECO:0000256" key="1">
    <source>
        <dbReference type="ARBA" id="ARBA00004141"/>
    </source>
</evidence>
<reference evidence="7 8" key="1">
    <citation type="submission" date="2017-07" db="EMBL/GenBank/DDBJ databases">
        <title>Mechanisms for carbon and nitrogen cycling indicate functional differentiation within the Candidate Phyla Radiation.</title>
        <authorList>
            <person name="Danczak R.E."/>
            <person name="Johnston M.D."/>
            <person name="Kenah C."/>
            <person name="Slattery M."/>
            <person name="Wrighton K.C."/>
            <person name="Wilkins M.J."/>
        </authorList>
    </citation>
    <scope>NUCLEOTIDE SEQUENCE [LARGE SCALE GENOMIC DNA]</scope>
    <source>
        <strain evidence="7">Athens1014_28</strain>
    </source>
</reference>
<evidence type="ECO:0000313" key="8">
    <source>
        <dbReference type="Proteomes" id="UP000316495"/>
    </source>
</evidence>
<dbReference type="AlphaFoldDB" id="A0A554LNT2"/>
<feature type="transmembrane region" description="Helical" evidence="6">
    <location>
        <begin position="164"/>
        <end position="183"/>
    </location>
</feature>
<evidence type="ECO:0008006" key="9">
    <source>
        <dbReference type="Google" id="ProtNLM"/>
    </source>
</evidence>
<name>A0A554LNT2_9BACT</name>
<feature type="transmembrane region" description="Helical" evidence="6">
    <location>
        <begin position="29"/>
        <end position="49"/>
    </location>
</feature>
<dbReference type="EMBL" id="VMGN01000010">
    <property type="protein sequence ID" value="TSC94541.1"/>
    <property type="molecule type" value="Genomic_DNA"/>
</dbReference>
<keyword evidence="5 6" id="KW-0472">Membrane</keyword>
<feature type="transmembrane region" description="Helical" evidence="6">
    <location>
        <begin position="95"/>
        <end position="113"/>
    </location>
</feature>
<dbReference type="GO" id="GO:0032153">
    <property type="term" value="C:cell division site"/>
    <property type="evidence" value="ECO:0007669"/>
    <property type="project" value="TreeGrafter"/>
</dbReference>
<accession>A0A554LNT2</accession>
<comment type="subcellular location">
    <subcellularLocation>
        <location evidence="1">Membrane</location>
        <topology evidence="1">Multi-pass membrane protein</topology>
    </subcellularLocation>
</comment>
<evidence type="ECO:0000256" key="4">
    <source>
        <dbReference type="ARBA" id="ARBA00022989"/>
    </source>
</evidence>
<proteinExistence type="predicted"/>
<evidence type="ECO:0000256" key="6">
    <source>
        <dbReference type="SAM" id="Phobius"/>
    </source>
</evidence>
<evidence type="ECO:0000256" key="5">
    <source>
        <dbReference type="ARBA" id="ARBA00023136"/>
    </source>
</evidence>
<comment type="caution">
    <text evidence="7">The sequence shown here is derived from an EMBL/GenBank/DDBJ whole genome shotgun (WGS) entry which is preliminary data.</text>
</comment>
<feature type="transmembrane region" description="Helical" evidence="6">
    <location>
        <begin position="327"/>
        <end position="350"/>
    </location>
</feature>
<sequence length="357" mass="39935">MSVLLAIIGIAVIYSLIFTQPDNTLATKQLIFFLIALVFVLILSATNYRVFSGVSWYLYIGSIILLILVDVFGKTTGGATRWIDLKIFQLQPSELYKFVSVIFLASFFSTRVGRVRLVDIIYMFLMLLPALFLTLIQPDLGTALVIIFSWFSVVLFSKLKLKQYLFLFLSVVLLISIFVMSVYKIKPFEPILKDYQRARVLTFLDPSLDPFGRGYNVTQSQIAIGSGGIFGKGLGHGSQSQLKFLPKPETDFIFSGFSEAFGFVGNLILLVVYLVLLFRIIDISKIVKDNFGYLLSVGFGATFIFQIVVNIAMNIGWAPVTGIPLPFLSYGGSSLLTSFLMIGVLESIYIHRKKLSF</sequence>
<feature type="transmembrane region" description="Helical" evidence="6">
    <location>
        <begin position="142"/>
        <end position="157"/>
    </location>
</feature>
<keyword evidence="4 6" id="KW-1133">Transmembrane helix</keyword>
<protein>
    <recommendedName>
        <fullName evidence="9">Rod shape-determining protein RodA</fullName>
    </recommendedName>
</protein>
<dbReference type="GO" id="GO:0005886">
    <property type="term" value="C:plasma membrane"/>
    <property type="evidence" value="ECO:0007669"/>
    <property type="project" value="TreeGrafter"/>
</dbReference>
<dbReference type="InterPro" id="IPR001182">
    <property type="entry name" value="FtsW/RodA"/>
</dbReference>
<feature type="transmembrane region" description="Helical" evidence="6">
    <location>
        <begin position="56"/>
        <end position="75"/>
    </location>
</feature>
<evidence type="ECO:0000313" key="7">
    <source>
        <dbReference type="EMBL" id="TSC94541.1"/>
    </source>
</evidence>
<dbReference type="GO" id="GO:0051301">
    <property type="term" value="P:cell division"/>
    <property type="evidence" value="ECO:0007669"/>
    <property type="project" value="InterPro"/>
</dbReference>
<dbReference type="Pfam" id="PF01098">
    <property type="entry name" value="FTSW_RODA_SPOVE"/>
    <property type="match status" value="1"/>
</dbReference>
<dbReference type="PANTHER" id="PTHR30474:SF1">
    <property type="entry name" value="PEPTIDOGLYCAN GLYCOSYLTRANSFERASE MRDB"/>
    <property type="match status" value="1"/>
</dbReference>
<organism evidence="7 8">
    <name type="scientific">Candidatus Berkelbacteria bacterium Athens1014_28</name>
    <dbReference type="NCBI Taxonomy" id="2017145"/>
    <lineage>
        <taxon>Bacteria</taxon>
        <taxon>Candidatus Berkelbacteria</taxon>
    </lineage>
</organism>
<dbReference type="PANTHER" id="PTHR30474">
    <property type="entry name" value="CELL CYCLE PROTEIN"/>
    <property type="match status" value="1"/>
</dbReference>